<dbReference type="InterPro" id="IPR010634">
    <property type="entry name" value="DUF1223"/>
</dbReference>
<dbReference type="STRING" id="1391654.AKJ09_06621"/>
<feature type="transmembrane region" description="Helical" evidence="1">
    <location>
        <begin position="51"/>
        <end position="72"/>
    </location>
</feature>
<evidence type="ECO:0000313" key="2">
    <source>
        <dbReference type="EMBL" id="AKU99957.1"/>
    </source>
</evidence>
<dbReference type="KEGG" id="llu:AKJ09_06621"/>
<gene>
    <name evidence="2" type="ORF">AKJ09_06621</name>
</gene>
<dbReference type="SUPFAM" id="SSF52833">
    <property type="entry name" value="Thioredoxin-like"/>
    <property type="match status" value="1"/>
</dbReference>
<dbReference type="EMBL" id="CP012333">
    <property type="protein sequence ID" value="AKU99957.1"/>
    <property type="molecule type" value="Genomic_DNA"/>
</dbReference>
<evidence type="ECO:0008006" key="4">
    <source>
        <dbReference type="Google" id="ProtNLM"/>
    </source>
</evidence>
<protein>
    <recommendedName>
        <fullName evidence="4">DUF1223 domain-containing protein</fullName>
    </recommendedName>
</protein>
<organism evidence="2 3">
    <name type="scientific">Labilithrix luteola</name>
    <dbReference type="NCBI Taxonomy" id="1391654"/>
    <lineage>
        <taxon>Bacteria</taxon>
        <taxon>Pseudomonadati</taxon>
        <taxon>Myxococcota</taxon>
        <taxon>Polyangia</taxon>
        <taxon>Polyangiales</taxon>
        <taxon>Labilitrichaceae</taxon>
        <taxon>Labilithrix</taxon>
    </lineage>
</organism>
<keyword evidence="1" id="KW-0812">Transmembrane</keyword>
<dbReference type="AlphaFoldDB" id="A0A0K1Q2J9"/>
<dbReference type="Proteomes" id="UP000064967">
    <property type="component" value="Chromosome"/>
</dbReference>
<keyword evidence="1" id="KW-1133">Transmembrane helix</keyword>
<dbReference type="PANTHER" id="PTHR36057">
    <property type="match status" value="1"/>
</dbReference>
<dbReference type="PANTHER" id="PTHR36057:SF1">
    <property type="entry name" value="LIPOPROTEIN LIPID ATTACHMENT SITE-LIKE PROTEIN, PUTATIVE (DUF1223)-RELATED"/>
    <property type="match status" value="1"/>
</dbReference>
<evidence type="ECO:0000313" key="3">
    <source>
        <dbReference type="Proteomes" id="UP000064967"/>
    </source>
</evidence>
<name>A0A0K1Q2J9_9BACT</name>
<dbReference type="Pfam" id="PF06764">
    <property type="entry name" value="DUF1223"/>
    <property type="match status" value="1"/>
</dbReference>
<evidence type="ECO:0000256" key="1">
    <source>
        <dbReference type="SAM" id="Phobius"/>
    </source>
</evidence>
<dbReference type="OrthoDB" id="9808254at2"/>
<sequence>MVGDDVDVVHTEARRLGEVSLRKDLPATRRVIETDSVVVRTPDTDMKKTSYLFAGAAGLGVAAIFFVTGSFASERAIHGGSGVQPVAADVPVLVELFTSEGCSSCPPADDVVAKLAREQPVRGARIVTLAHHVDYWDELGWPDPFASARGTSRQQTYSVLREGAYTPQAVVDGRTETTGSRRSAIESAVEASAKQPHATIALDAASSANGAFDVTATVSPLPRGADADAELLVAVVQDRGRVAVPRGENGGRTLDHTSIVRSLATVTTVAAKGGTIRTTIVPPSPVAAPDGSTFSVVAFVQERASRRVLAAATAPLARR</sequence>
<keyword evidence="1" id="KW-0472">Membrane</keyword>
<keyword evidence="3" id="KW-1185">Reference proteome</keyword>
<reference evidence="2 3" key="1">
    <citation type="submission" date="2015-08" db="EMBL/GenBank/DDBJ databases">
        <authorList>
            <person name="Babu N.S."/>
            <person name="Beckwith C.J."/>
            <person name="Beseler K.G."/>
            <person name="Brison A."/>
            <person name="Carone J.V."/>
            <person name="Caskin T.P."/>
            <person name="Diamond M."/>
            <person name="Durham M.E."/>
            <person name="Foxe J.M."/>
            <person name="Go M."/>
            <person name="Henderson B.A."/>
            <person name="Jones I.B."/>
            <person name="McGettigan J.A."/>
            <person name="Micheletti S.J."/>
            <person name="Nasrallah M.E."/>
            <person name="Ortiz D."/>
            <person name="Piller C.R."/>
            <person name="Privatt S.R."/>
            <person name="Schneider S.L."/>
            <person name="Sharp S."/>
            <person name="Smith T.C."/>
            <person name="Stanton J.D."/>
            <person name="Ullery H.E."/>
            <person name="Wilson R.J."/>
            <person name="Serrano M.G."/>
            <person name="Buck G."/>
            <person name="Lee V."/>
            <person name="Wang Y."/>
            <person name="Carvalho R."/>
            <person name="Voegtly L."/>
            <person name="Shi R."/>
            <person name="Duckworth R."/>
            <person name="Johnson A."/>
            <person name="Loviza R."/>
            <person name="Walstead R."/>
            <person name="Shah Z."/>
            <person name="Kiflezghi M."/>
            <person name="Wade K."/>
            <person name="Ball S.L."/>
            <person name="Bradley K.W."/>
            <person name="Asai D.J."/>
            <person name="Bowman C.A."/>
            <person name="Russell D.A."/>
            <person name="Pope W.H."/>
            <person name="Jacobs-Sera D."/>
            <person name="Hendrix R.W."/>
            <person name="Hatfull G.F."/>
        </authorList>
    </citation>
    <scope>NUCLEOTIDE SEQUENCE [LARGE SCALE GENOMIC DNA]</scope>
    <source>
        <strain evidence="2 3">DSM 27648</strain>
    </source>
</reference>
<proteinExistence type="predicted"/>
<dbReference type="PATRIC" id="fig|1391654.3.peg.6717"/>
<dbReference type="InterPro" id="IPR036249">
    <property type="entry name" value="Thioredoxin-like_sf"/>
</dbReference>
<accession>A0A0K1Q2J9</accession>